<dbReference type="SUPFAM" id="SSF47384">
    <property type="entry name" value="Homodimeric domain of signal transducing histidine kinase"/>
    <property type="match status" value="1"/>
</dbReference>
<evidence type="ECO:0000256" key="5">
    <source>
        <dbReference type="ARBA" id="ARBA00022679"/>
    </source>
</evidence>
<dbReference type="InterPro" id="IPR004358">
    <property type="entry name" value="Sig_transdc_His_kin-like_C"/>
</dbReference>
<evidence type="ECO:0000256" key="11">
    <source>
        <dbReference type="ARBA" id="ARBA00023012"/>
    </source>
</evidence>
<dbReference type="Proteomes" id="UP000593812">
    <property type="component" value="Chromosome"/>
</dbReference>
<dbReference type="InterPro" id="IPR050428">
    <property type="entry name" value="TCS_sensor_his_kinase"/>
</dbReference>
<evidence type="ECO:0000256" key="2">
    <source>
        <dbReference type="ARBA" id="ARBA00004141"/>
    </source>
</evidence>
<evidence type="ECO:0000256" key="3">
    <source>
        <dbReference type="ARBA" id="ARBA00012438"/>
    </source>
</evidence>
<dbReference type="GO" id="GO:0000155">
    <property type="term" value="F:phosphorelay sensor kinase activity"/>
    <property type="evidence" value="ECO:0007669"/>
    <property type="project" value="InterPro"/>
</dbReference>
<dbReference type="InterPro" id="IPR003594">
    <property type="entry name" value="HATPase_dom"/>
</dbReference>
<dbReference type="RefSeq" id="WP_095705995.1">
    <property type="nucleotide sequence ID" value="NZ_CP044018.1"/>
</dbReference>
<reference evidence="13 14" key="1">
    <citation type="submission" date="2020-02" db="EMBL/GenBank/DDBJ databases">
        <title>Tigecycline-resistant Acinetobacter species from pigs and migratory birds.</title>
        <authorList>
            <person name="Chen C."/>
            <person name="Sun J."/>
            <person name="Liao X.-P."/>
            <person name="Liu Y.-H."/>
        </authorList>
    </citation>
    <scope>NUCLEOTIDE SEQUENCE [LARGE SCALE GENOMIC DNA]</scope>
    <source>
        <strain evidence="13 14">C15_T</strain>
    </source>
</reference>
<evidence type="ECO:0000256" key="10">
    <source>
        <dbReference type="ARBA" id="ARBA00022989"/>
    </source>
</evidence>
<keyword evidence="12" id="KW-0472">Membrane</keyword>
<dbReference type="InterPro" id="IPR036097">
    <property type="entry name" value="HisK_dim/P_sf"/>
</dbReference>
<dbReference type="Gene3D" id="1.10.287.130">
    <property type="match status" value="1"/>
</dbReference>
<sequence>MKPKRYSLQKRLIIYISLFSVVLGCVLIFAAYRIALEEINEVLDKQMQSLAERIAENHPRPLQSQIDLEKQYSEEDLFVDIWSYANTATPLHPQNVLVAPVKKAGFYKHQTPYGTWLTYIIPSDQLQIQVSQQQNVRQELALELAGNMFLPYMLFLPFAVFGLGWMIRKNFQPLHDFKTELASRKAQELKPIEMKDYPLELEPTIQEMNHLFGRISLAQQEQRQFVADSAHELRTPLTALNLQLQILLQQFPQSDSLHNLSQGVLRMQHLVNQLLSLAKQDASDSLIEPAQMLSLNQMTVACLEQLIQLALQKEIDLGVEQQQELQIQGQASTLHSIIYNLIDNAIKYSPKGGVINVSIFQQGQQAVLQIEDSGAGIDPTQFAQIRQRFYRIHNHAEIGSGLGLSIVDKATERLGGTLEFSQSSSLGGLCVQVKFPVVEA</sequence>
<dbReference type="InterPro" id="IPR005467">
    <property type="entry name" value="His_kinase_dom"/>
</dbReference>
<dbReference type="GO" id="GO:0005524">
    <property type="term" value="F:ATP binding"/>
    <property type="evidence" value="ECO:0007669"/>
    <property type="project" value="UniProtKB-KW"/>
</dbReference>
<evidence type="ECO:0000313" key="14">
    <source>
        <dbReference type="Proteomes" id="UP000593812"/>
    </source>
</evidence>
<accession>A0A856ULY3</accession>
<dbReference type="PANTHER" id="PTHR45436">
    <property type="entry name" value="SENSOR HISTIDINE KINASE YKOH"/>
    <property type="match status" value="1"/>
</dbReference>
<dbReference type="SMR" id="A0A856ULY3"/>
<evidence type="ECO:0000256" key="8">
    <source>
        <dbReference type="ARBA" id="ARBA00022777"/>
    </source>
</evidence>
<keyword evidence="7" id="KW-0547">Nucleotide-binding</keyword>
<evidence type="ECO:0000313" key="13">
    <source>
        <dbReference type="EMBL" id="QOW42712.1"/>
    </source>
</evidence>
<dbReference type="SMART" id="SM00388">
    <property type="entry name" value="HisKA"/>
    <property type="match status" value="1"/>
</dbReference>
<comment type="catalytic activity">
    <reaction evidence="1">
        <text>ATP + protein L-histidine = ADP + protein N-phospho-L-histidine.</text>
        <dbReference type="EC" id="2.7.13.3"/>
    </reaction>
</comment>
<dbReference type="InterPro" id="IPR003661">
    <property type="entry name" value="HisK_dim/P_dom"/>
</dbReference>
<keyword evidence="11" id="KW-0902">Two-component regulatory system</keyword>
<keyword evidence="8" id="KW-0418">Kinase</keyword>
<comment type="subcellular location">
    <subcellularLocation>
        <location evidence="2">Membrane</location>
        <topology evidence="2">Multi-pass membrane protein</topology>
    </subcellularLocation>
</comment>
<dbReference type="AlphaFoldDB" id="A0A856ULY3"/>
<keyword evidence="6" id="KW-0812">Transmembrane</keyword>
<dbReference type="EMBL" id="CP048654">
    <property type="protein sequence ID" value="QOW42712.1"/>
    <property type="molecule type" value="Genomic_DNA"/>
</dbReference>
<dbReference type="SUPFAM" id="SSF55874">
    <property type="entry name" value="ATPase domain of HSP90 chaperone/DNA topoisomerase II/histidine kinase"/>
    <property type="match status" value="1"/>
</dbReference>
<proteinExistence type="predicted"/>
<dbReference type="PRINTS" id="PR00344">
    <property type="entry name" value="BCTRLSENSOR"/>
</dbReference>
<dbReference type="CDD" id="cd00082">
    <property type="entry name" value="HisKA"/>
    <property type="match status" value="1"/>
</dbReference>
<protein>
    <recommendedName>
        <fullName evidence="3">histidine kinase</fullName>
        <ecNumber evidence="3">2.7.13.3</ecNumber>
    </recommendedName>
</protein>
<keyword evidence="9" id="KW-0067">ATP-binding</keyword>
<keyword evidence="5" id="KW-0808">Transferase</keyword>
<evidence type="ECO:0000256" key="7">
    <source>
        <dbReference type="ARBA" id="ARBA00022741"/>
    </source>
</evidence>
<dbReference type="PROSITE" id="PS50109">
    <property type="entry name" value="HIS_KIN"/>
    <property type="match status" value="1"/>
</dbReference>
<dbReference type="EC" id="2.7.13.3" evidence="3"/>
<dbReference type="PANTHER" id="PTHR45436:SF14">
    <property type="entry name" value="SENSOR PROTEIN QSEC"/>
    <property type="match status" value="1"/>
</dbReference>
<organism evidence="13 14">
    <name type="scientific">Acinetobacter indicus</name>
    <dbReference type="NCBI Taxonomy" id="756892"/>
    <lineage>
        <taxon>Bacteria</taxon>
        <taxon>Pseudomonadati</taxon>
        <taxon>Pseudomonadota</taxon>
        <taxon>Gammaproteobacteria</taxon>
        <taxon>Moraxellales</taxon>
        <taxon>Moraxellaceae</taxon>
        <taxon>Acinetobacter</taxon>
    </lineage>
</organism>
<evidence type="ECO:0000256" key="12">
    <source>
        <dbReference type="ARBA" id="ARBA00023136"/>
    </source>
</evidence>
<keyword evidence="10" id="KW-1133">Transmembrane helix</keyword>
<evidence type="ECO:0000256" key="4">
    <source>
        <dbReference type="ARBA" id="ARBA00022553"/>
    </source>
</evidence>
<dbReference type="PROSITE" id="PS51257">
    <property type="entry name" value="PROKAR_LIPOPROTEIN"/>
    <property type="match status" value="1"/>
</dbReference>
<dbReference type="SMART" id="SM00387">
    <property type="entry name" value="HATPase_c"/>
    <property type="match status" value="1"/>
</dbReference>
<dbReference type="Pfam" id="PF00512">
    <property type="entry name" value="HisKA"/>
    <property type="match status" value="1"/>
</dbReference>
<evidence type="ECO:0000256" key="1">
    <source>
        <dbReference type="ARBA" id="ARBA00000085"/>
    </source>
</evidence>
<evidence type="ECO:0000256" key="6">
    <source>
        <dbReference type="ARBA" id="ARBA00022692"/>
    </source>
</evidence>
<dbReference type="Pfam" id="PF02518">
    <property type="entry name" value="HATPase_c"/>
    <property type="match status" value="1"/>
</dbReference>
<evidence type="ECO:0000256" key="9">
    <source>
        <dbReference type="ARBA" id="ARBA00022840"/>
    </source>
</evidence>
<gene>
    <name evidence="13" type="ORF">G0027_07500</name>
</gene>
<dbReference type="GO" id="GO:0005886">
    <property type="term" value="C:plasma membrane"/>
    <property type="evidence" value="ECO:0007669"/>
    <property type="project" value="TreeGrafter"/>
</dbReference>
<keyword evidence="4" id="KW-0597">Phosphoprotein</keyword>
<dbReference type="Gene3D" id="3.30.565.10">
    <property type="entry name" value="Histidine kinase-like ATPase, C-terminal domain"/>
    <property type="match status" value="1"/>
</dbReference>
<name>A0A856ULY3_9GAMM</name>
<dbReference type="CDD" id="cd00075">
    <property type="entry name" value="HATPase"/>
    <property type="match status" value="1"/>
</dbReference>
<dbReference type="InterPro" id="IPR036890">
    <property type="entry name" value="HATPase_C_sf"/>
</dbReference>